<proteinExistence type="predicted"/>
<protein>
    <submittedName>
        <fullName evidence="2">Stem-specific protein tsjt1</fullName>
    </submittedName>
</protein>
<dbReference type="InterPro" id="IPR029055">
    <property type="entry name" value="Ntn_hydrolases_N"/>
</dbReference>
<dbReference type="Pfam" id="PF12481">
    <property type="entry name" value="DUF3700"/>
    <property type="match status" value="1"/>
</dbReference>
<gene>
    <name evidence="2" type="ORF">PHJA_001972700</name>
</gene>
<keyword evidence="3" id="KW-1185">Reference proteome</keyword>
<name>A0A830CLW6_9LAMI</name>
<evidence type="ECO:0000259" key="1">
    <source>
        <dbReference type="SMART" id="SM01172"/>
    </source>
</evidence>
<evidence type="ECO:0000313" key="3">
    <source>
        <dbReference type="Proteomes" id="UP000653305"/>
    </source>
</evidence>
<evidence type="ECO:0000313" key="2">
    <source>
        <dbReference type="EMBL" id="GFP98288.1"/>
    </source>
</evidence>
<dbReference type="EMBL" id="BMAC01000521">
    <property type="protein sequence ID" value="GFP98288.1"/>
    <property type="molecule type" value="Genomic_DNA"/>
</dbReference>
<dbReference type="PANTHER" id="PTHR45952">
    <property type="entry name" value="ALUMINUM INDUCED PROTEIN WITH YGL AND LRDR MOTIFS"/>
    <property type="match status" value="1"/>
</dbReference>
<dbReference type="InterPro" id="IPR024286">
    <property type="entry name" value="DUF3700"/>
</dbReference>
<dbReference type="SMART" id="SM01172">
    <property type="entry name" value="DUF3700"/>
    <property type="match status" value="1"/>
</dbReference>
<dbReference type="Gene3D" id="3.60.20.10">
    <property type="entry name" value="Glutamine Phosphoribosylpyrophosphate, subunit 1, domain 1"/>
    <property type="match status" value="1"/>
</dbReference>
<comment type="caution">
    <text evidence="2">The sequence shown here is derived from an EMBL/GenBank/DDBJ whole genome shotgun (WGS) entry which is preliminary data.</text>
</comment>
<dbReference type="OrthoDB" id="2019121at2759"/>
<feature type="domain" description="DUF3700" evidence="1">
    <location>
        <begin position="2"/>
        <end position="189"/>
    </location>
</feature>
<dbReference type="SUPFAM" id="SSF56235">
    <property type="entry name" value="N-terminal nucleophile aminohydrolases (Ntn hydrolases)"/>
    <property type="match status" value="1"/>
</dbReference>
<sequence>MLAVFERSISKTPIELSLPGLGTDRFNMSPEEIAELFGAWKSDSTFYHVRNSNFLALSNVDEYYPRSIVVMDDIYCMFCGALDNISELRQYYGLSKKAGEATIIVEAYKVLRDRAPPGQVVADLQGSFGFILFDRRDSILYIASDRDARVELYWGVATDGSLVCADDHNVISACCGNACMTFPRGKPQAP</sequence>
<dbReference type="Proteomes" id="UP000653305">
    <property type="component" value="Unassembled WGS sequence"/>
</dbReference>
<dbReference type="AlphaFoldDB" id="A0A830CLW6"/>
<dbReference type="InterPro" id="IPR044828">
    <property type="entry name" value="TSJT1-like"/>
</dbReference>
<accession>A0A830CLW6</accession>
<dbReference type="PANTHER" id="PTHR45952:SF8">
    <property type="entry name" value="STEM-SPECIFIC PROTEIN TSJT1"/>
    <property type="match status" value="1"/>
</dbReference>
<organism evidence="2 3">
    <name type="scientific">Phtheirospermum japonicum</name>
    <dbReference type="NCBI Taxonomy" id="374723"/>
    <lineage>
        <taxon>Eukaryota</taxon>
        <taxon>Viridiplantae</taxon>
        <taxon>Streptophyta</taxon>
        <taxon>Embryophyta</taxon>
        <taxon>Tracheophyta</taxon>
        <taxon>Spermatophyta</taxon>
        <taxon>Magnoliopsida</taxon>
        <taxon>eudicotyledons</taxon>
        <taxon>Gunneridae</taxon>
        <taxon>Pentapetalae</taxon>
        <taxon>asterids</taxon>
        <taxon>lamiids</taxon>
        <taxon>Lamiales</taxon>
        <taxon>Orobanchaceae</taxon>
        <taxon>Orobanchaceae incertae sedis</taxon>
        <taxon>Phtheirospermum</taxon>
    </lineage>
</organism>
<reference evidence="2" key="1">
    <citation type="submission" date="2020-07" db="EMBL/GenBank/DDBJ databases">
        <title>Ethylene signaling mediates host invasion by parasitic plants.</title>
        <authorList>
            <person name="Yoshida S."/>
        </authorList>
    </citation>
    <scope>NUCLEOTIDE SEQUENCE</scope>
    <source>
        <strain evidence="2">Okayama</strain>
    </source>
</reference>